<gene>
    <name evidence="2" type="ORF">JOH49_004051</name>
</gene>
<feature type="domain" description="Calcineurin-like phosphoesterase" evidence="1">
    <location>
        <begin position="52"/>
        <end position="114"/>
    </location>
</feature>
<name>A0A8I1Y6H3_BRAEL</name>
<dbReference type="EMBL" id="JAFICZ010000001">
    <property type="protein sequence ID" value="MBP1294298.1"/>
    <property type="molecule type" value="Genomic_DNA"/>
</dbReference>
<accession>A0A8I1Y6H3</accession>
<dbReference type="Proteomes" id="UP000673383">
    <property type="component" value="Unassembled WGS sequence"/>
</dbReference>
<dbReference type="GO" id="GO:0016787">
    <property type="term" value="F:hydrolase activity"/>
    <property type="evidence" value="ECO:0007669"/>
    <property type="project" value="InterPro"/>
</dbReference>
<sequence length="191" mass="21741">MSTFFWADPHLLHASPDKADGIIRMCNRPFANGREMTEVLVESYRSVVRAEDDMICLGDFAHRADPKALRKIFDALPGRKFLVVGNHDDDFTKSLGWGWVRDIAYWTVEHTKLVLCHYPMLSWLGSRKPTTLQLYGHHHGKIPGNQQSADIGVDVMGFAPVRLSQIKAYMATLPPRVDPEDRDELDDRVQP</sequence>
<organism evidence="2 3">
    <name type="scientific">Bradyrhizobium elkanii</name>
    <dbReference type="NCBI Taxonomy" id="29448"/>
    <lineage>
        <taxon>Bacteria</taxon>
        <taxon>Pseudomonadati</taxon>
        <taxon>Pseudomonadota</taxon>
        <taxon>Alphaproteobacteria</taxon>
        <taxon>Hyphomicrobiales</taxon>
        <taxon>Nitrobacteraceae</taxon>
        <taxon>Bradyrhizobium</taxon>
    </lineage>
</organism>
<dbReference type="Pfam" id="PF00149">
    <property type="entry name" value="Metallophos"/>
    <property type="match status" value="1"/>
</dbReference>
<evidence type="ECO:0000259" key="1">
    <source>
        <dbReference type="Pfam" id="PF00149"/>
    </source>
</evidence>
<dbReference type="RefSeq" id="WP_209944327.1">
    <property type="nucleotide sequence ID" value="NZ_JAFICZ010000001.1"/>
</dbReference>
<dbReference type="Gene3D" id="3.60.21.10">
    <property type="match status" value="1"/>
</dbReference>
<dbReference type="InterPro" id="IPR004843">
    <property type="entry name" value="Calcineurin-like_PHP"/>
</dbReference>
<dbReference type="SUPFAM" id="SSF56300">
    <property type="entry name" value="Metallo-dependent phosphatases"/>
    <property type="match status" value="1"/>
</dbReference>
<protein>
    <submittedName>
        <fullName evidence="2">Calcineurin-like phosphoesterase family protein</fullName>
    </submittedName>
</protein>
<evidence type="ECO:0000313" key="3">
    <source>
        <dbReference type="Proteomes" id="UP000673383"/>
    </source>
</evidence>
<evidence type="ECO:0000313" key="2">
    <source>
        <dbReference type="EMBL" id="MBP1294298.1"/>
    </source>
</evidence>
<comment type="caution">
    <text evidence="2">The sequence shown here is derived from an EMBL/GenBank/DDBJ whole genome shotgun (WGS) entry which is preliminary data.</text>
</comment>
<reference evidence="2" key="1">
    <citation type="submission" date="2021-02" db="EMBL/GenBank/DDBJ databases">
        <title>Genomic Encyclopedia of Type Strains, Phase IV (KMG-V): Genome sequencing to study the core and pangenomes of soil and plant-associated prokaryotes.</title>
        <authorList>
            <person name="Whitman W."/>
        </authorList>
    </citation>
    <scope>NUCLEOTIDE SEQUENCE</scope>
    <source>
        <strain evidence="2">USDA 406</strain>
    </source>
</reference>
<proteinExistence type="predicted"/>
<dbReference type="AlphaFoldDB" id="A0A8I1Y6H3"/>
<dbReference type="InterPro" id="IPR029052">
    <property type="entry name" value="Metallo-depent_PP-like"/>
</dbReference>